<organism evidence="3 4">
    <name type="scientific">Gymnodraco acuticeps</name>
    <name type="common">Antarctic dragonfish</name>
    <dbReference type="NCBI Taxonomy" id="8218"/>
    <lineage>
        <taxon>Eukaryota</taxon>
        <taxon>Metazoa</taxon>
        <taxon>Chordata</taxon>
        <taxon>Craniata</taxon>
        <taxon>Vertebrata</taxon>
        <taxon>Euteleostomi</taxon>
        <taxon>Actinopterygii</taxon>
        <taxon>Neopterygii</taxon>
        <taxon>Teleostei</taxon>
        <taxon>Neoteleostei</taxon>
        <taxon>Acanthomorphata</taxon>
        <taxon>Eupercaria</taxon>
        <taxon>Perciformes</taxon>
        <taxon>Notothenioidei</taxon>
        <taxon>Bathydraconidae</taxon>
        <taxon>Gymnodraco</taxon>
    </lineage>
</organism>
<dbReference type="KEGG" id="gacu:117550478"/>
<dbReference type="OrthoDB" id="6369810at2759"/>
<evidence type="ECO:0000256" key="1">
    <source>
        <dbReference type="SAM" id="SignalP"/>
    </source>
</evidence>
<feature type="signal peptide" evidence="1">
    <location>
        <begin position="1"/>
        <end position="16"/>
    </location>
</feature>
<gene>
    <name evidence="4" type="primary">LOC117550478</name>
</gene>
<dbReference type="RefSeq" id="XP_034078808.1">
    <property type="nucleotide sequence ID" value="XM_034222917.1"/>
</dbReference>
<evidence type="ECO:0000313" key="4">
    <source>
        <dbReference type="RefSeq" id="XP_034078808.1"/>
    </source>
</evidence>
<evidence type="ECO:0000259" key="2">
    <source>
        <dbReference type="PROSITE" id="PS50041"/>
    </source>
</evidence>
<feature type="chain" id="PRO_5027545484" evidence="1">
    <location>
        <begin position="17"/>
        <end position="319"/>
    </location>
</feature>
<name>A0A6P8UQ84_GYMAC</name>
<accession>A0A6P8UQ84</accession>
<dbReference type="SUPFAM" id="SSF56436">
    <property type="entry name" value="C-type lectin-like"/>
    <property type="match status" value="2"/>
</dbReference>
<dbReference type="InParanoid" id="A0A6P8UQ84"/>
<protein>
    <submittedName>
        <fullName evidence="4">Macrophage mannose receptor 1-like</fullName>
    </submittedName>
</protein>
<keyword evidence="3" id="KW-1185">Reference proteome</keyword>
<evidence type="ECO:0000313" key="3">
    <source>
        <dbReference type="Proteomes" id="UP000515161"/>
    </source>
</evidence>
<reference evidence="4" key="1">
    <citation type="submission" date="2025-08" db="UniProtKB">
        <authorList>
            <consortium name="RefSeq"/>
        </authorList>
    </citation>
    <scope>IDENTIFICATION</scope>
</reference>
<dbReference type="PROSITE" id="PS50041">
    <property type="entry name" value="C_TYPE_LECTIN_2"/>
    <property type="match status" value="2"/>
</dbReference>
<dbReference type="SMART" id="SM00034">
    <property type="entry name" value="CLECT"/>
    <property type="match status" value="2"/>
</dbReference>
<dbReference type="PANTHER" id="PTHR45784:SF3">
    <property type="entry name" value="C-TYPE LECTIN DOMAIN FAMILY 4 MEMBER K-LIKE-RELATED"/>
    <property type="match status" value="1"/>
</dbReference>
<feature type="domain" description="C-type lectin" evidence="2">
    <location>
        <begin position="125"/>
        <end position="255"/>
    </location>
</feature>
<feature type="domain" description="C-type lectin" evidence="2">
    <location>
        <begin position="20"/>
        <end position="130"/>
    </location>
</feature>
<sequence>MDVVLLLIMAAAGLSAVSSFVDCQYYFVDEMKNMTEAQSYCREKYTDLATVHSMELVKLLKDSFGSNTSKAWIGLYDDRDTWSWSLSNTSFNHFAQTSNSDRRGHCTLNSSVDELWDAGGCEKHFNAICFDVSGSSVTFVFTKISSMNWTEAQSYCRAHNTDLASMRQITENQKTYEDPKLEIQAPVSVQERVPAWEPARVSLYRDPWKWSDGFQSSFRYWASGHPHSENCVAALSNGGIWVTRNCKSRIPFICYKHLPISKKVIKLRVENNSNLNLNNEAVQKEIMVQIKKKLGLGDNTELMWRTQQDGKVFHKEDEL</sequence>
<dbReference type="InterPro" id="IPR016186">
    <property type="entry name" value="C-type_lectin-like/link_sf"/>
</dbReference>
<dbReference type="InterPro" id="IPR016187">
    <property type="entry name" value="CTDL_fold"/>
</dbReference>
<dbReference type="Pfam" id="PF00059">
    <property type="entry name" value="Lectin_C"/>
    <property type="match status" value="2"/>
</dbReference>
<dbReference type="AlphaFoldDB" id="A0A6P8UQ84"/>
<dbReference type="Proteomes" id="UP000515161">
    <property type="component" value="Unplaced"/>
</dbReference>
<dbReference type="PANTHER" id="PTHR45784">
    <property type="entry name" value="C-TYPE LECTIN DOMAIN FAMILY 20 MEMBER A-RELATED"/>
    <property type="match status" value="1"/>
</dbReference>
<keyword evidence="1" id="KW-0732">Signal</keyword>
<dbReference type="Gene3D" id="3.10.100.10">
    <property type="entry name" value="Mannose-Binding Protein A, subunit A"/>
    <property type="match status" value="2"/>
</dbReference>
<dbReference type="GeneID" id="117550478"/>
<dbReference type="InterPro" id="IPR001304">
    <property type="entry name" value="C-type_lectin-like"/>
</dbReference>
<proteinExistence type="predicted"/>